<feature type="non-terminal residue" evidence="8">
    <location>
        <position position="589"/>
    </location>
</feature>
<evidence type="ECO:0000256" key="6">
    <source>
        <dbReference type="ARBA" id="ARBA00023203"/>
    </source>
</evidence>
<dbReference type="PANTHER" id="PTHR13140:SF802">
    <property type="entry name" value="UNCONVENTIONAL MYOSIN-IB ISOFORM X1"/>
    <property type="match status" value="1"/>
</dbReference>
<dbReference type="GO" id="GO:0007015">
    <property type="term" value="P:actin filament organization"/>
    <property type="evidence" value="ECO:0007669"/>
    <property type="project" value="TreeGrafter"/>
</dbReference>
<dbReference type="Pfam" id="PF00063">
    <property type="entry name" value="Myosin_head"/>
    <property type="match status" value="1"/>
</dbReference>
<reference evidence="8" key="1">
    <citation type="submission" date="2020-04" db="EMBL/GenBank/DDBJ databases">
        <authorList>
            <person name="Alioto T."/>
            <person name="Alioto T."/>
            <person name="Gomez Garrido J."/>
        </authorList>
    </citation>
    <scope>NUCLEOTIDE SEQUENCE</scope>
    <source>
        <strain evidence="8">A484AB</strain>
    </source>
</reference>
<dbReference type="Gene3D" id="1.20.5.190">
    <property type="match status" value="2"/>
</dbReference>
<evidence type="ECO:0000313" key="8">
    <source>
        <dbReference type="EMBL" id="CAB4016631.1"/>
    </source>
</evidence>
<dbReference type="AlphaFoldDB" id="A0A7D9ET29"/>
<evidence type="ECO:0000256" key="1">
    <source>
        <dbReference type="ARBA" id="ARBA00008314"/>
    </source>
</evidence>
<dbReference type="GO" id="GO:0005902">
    <property type="term" value="C:microvillus"/>
    <property type="evidence" value="ECO:0007669"/>
    <property type="project" value="TreeGrafter"/>
</dbReference>
<evidence type="ECO:0000256" key="3">
    <source>
        <dbReference type="ARBA" id="ARBA00022840"/>
    </source>
</evidence>
<dbReference type="PROSITE" id="PS50096">
    <property type="entry name" value="IQ"/>
    <property type="match status" value="3"/>
</dbReference>
<dbReference type="GO" id="GO:0051015">
    <property type="term" value="F:actin filament binding"/>
    <property type="evidence" value="ECO:0007669"/>
    <property type="project" value="TreeGrafter"/>
</dbReference>
<dbReference type="OrthoDB" id="6108017at2759"/>
<protein>
    <submittedName>
        <fullName evidence="8">Unconventional myosin-Ia-like isoform X5</fullName>
    </submittedName>
</protein>
<name>A0A7D9ET29_PARCT</name>
<proteinExistence type="inferred from homology"/>
<dbReference type="PROSITE" id="PS51456">
    <property type="entry name" value="MYOSIN_MOTOR"/>
    <property type="match status" value="1"/>
</dbReference>
<dbReference type="FunFam" id="1.20.58.530:FF:000004">
    <property type="entry name" value="Unconventional myosin ID"/>
    <property type="match status" value="1"/>
</dbReference>
<dbReference type="GO" id="GO:0030048">
    <property type="term" value="P:actin filament-based movement"/>
    <property type="evidence" value="ECO:0007669"/>
    <property type="project" value="TreeGrafter"/>
</dbReference>
<dbReference type="Proteomes" id="UP001152795">
    <property type="component" value="Unassembled WGS sequence"/>
</dbReference>
<dbReference type="SUPFAM" id="SSF52540">
    <property type="entry name" value="P-loop containing nucleoside triphosphate hydrolases"/>
    <property type="match status" value="2"/>
</dbReference>
<dbReference type="SMART" id="SM00242">
    <property type="entry name" value="MYSc"/>
    <property type="match status" value="1"/>
</dbReference>
<gene>
    <name evidence="8" type="ORF">PACLA_8A037683</name>
</gene>
<keyword evidence="3" id="KW-0067">ATP-binding</keyword>
<dbReference type="InterPro" id="IPR010926">
    <property type="entry name" value="Myosin_TH1"/>
</dbReference>
<evidence type="ECO:0000313" key="9">
    <source>
        <dbReference type="Proteomes" id="UP001152795"/>
    </source>
</evidence>
<evidence type="ECO:0000256" key="5">
    <source>
        <dbReference type="ARBA" id="ARBA00023175"/>
    </source>
</evidence>
<keyword evidence="5" id="KW-0505">Motor protein</keyword>
<keyword evidence="2" id="KW-0547">Nucleotide-binding</keyword>
<keyword evidence="4 7" id="KW-0518">Myosin</keyword>
<organism evidence="8 9">
    <name type="scientific">Paramuricea clavata</name>
    <name type="common">Red gorgonian</name>
    <name type="synonym">Violescent sea-whip</name>
    <dbReference type="NCBI Taxonomy" id="317549"/>
    <lineage>
        <taxon>Eukaryota</taxon>
        <taxon>Metazoa</taxon>
        <taxon>Cnidaria</taxon>
        <taxon>Anthozoa</taxon>
        <taxon>Octocorallia</taxon>
        <taxon>Malacalcyonacea</taxon>
        <taxon>Plexauridae</taxon>
        <taxon>Paramuricea</taxon>
    </lineage>
</organism>
<evidence type="ECO:0000256" key="7">
    <source>
        <dbReference type="PROSITE-ProRule" id="PRU00782"/>
    </source>
</evidence>
<comment type="similarity">
    <text evidence="1 7">Belongs to the TRAFAC class myosin-kinesin ATPase superfamily. Myosin family.</text>
</comment>
<dbReference type="GO" id="GO:0005737">
    <property type="term" value="C:cytoplasm"/>
    <property type="evidence" value="ECO:0007669"/>
    <property type="project" value="TreeGrafter"/>
</dbReference>
<comment type="caution">
    <text evidence="8">The sequence shown here is derived from an EMBL/GenBank/DDBJ whole genome shotgun (WGS) entry which is preliminary data.</text>
</comment>
<dbReference type="InterPro" id="IPR000048">
    <property type="entry name" value="IQ_motif_EF-hand-BS"/>
</dbReference>
<dbReference type="PROSITE" id="PS51757">
    <property type="entry name" value="TH1"/>
    <property type="match status" value="1"/>
</dbReference>
<dbReference type="SMART" id="SM00015">
    <property type="entry name" value="IQ"/>
    <property type="match status" value="3"/>
</dbReference>
<keyword evidence="9" id="KW-1185">Reference proteome</keyword>
<dbReference type="Gene3D" id="6.20.240.20">
    <property type="match status" value="1"/>
</dbReference>
<dbReference type="Gene3D" id="3.40.850.10">
    <property type="entry name" value="Kinesin motor domain"/>
    <property type="match status" value="1"/>
</dbReference>
<sequence length="589" mass="69448">VKRRTRTKVIGVLDIYGFEVFQKNFFEQFIINYCNEKLQQIFIELTLKSEQDEYVREGIEWTHIEYFNNSVICDLIEKSNVGIIAMVDEECLRPGQASDITLLEKLNAKYLHHPHYDSESGTNPKKPNLKIGQGHFVLRHYAGDVTYSVNGFLDKNNDPLFRDLSQAMFQCEHPLLQQLFPEGNPQTPSRKRPSTAATKFKVSVAQLMKNLRLKNPNYVRCIKPNESKSAKIFDERSVRHQVRYLGLLENVRVRRAGYCYRQEYAVALERYKSLCPKTWPKWDRDPKQGLGEILKFLKIKTSEYDYGRTKLFIRNPQTLFALEDRREEKLEDLAVIIQKRYKGFRERRKFLKMKDSQILLSKTFRGYKAKKDYQTQRNAAIMIASFVRGWRVRKEYQRFFRSHATAVIQRCWLSYLVSRFLKKLSKNLPSESPLDRSWPSSLQRFRIANQLVKDLYHLHRCRKYRLNLTPEKVKAMKEKAKASDMFKGKKSLYPESVPVPFKGEYVKLSNNKKWKKTTNNAPVIWADWVCKINRKNGKTVNRVLVVTADSLLLINPKNVQIKYKIPFAEIHRISVSPYCDQLVMFHVKK</sequence>
<dbReference type="GO" id="GO:0016459">
    <property type="term" value="C:myosin complex"/>
    <property type="evidence" value="ECO:0007669"/>
    <property type="project" value="UniProtKB-KW"/>
</dbReference>
<dbReference type="PANTHER" id="PTHR13140">
    <property type="entry name" value="MYOSIN"/>
    <property type="match status" value="1"/>
</dbReference>
<keyword evidence="6 7" id="KW-0009">Actin-binding</keyword>
<dbReference type="GO" id="GO:0006897">
    <property type="term" value="P:endocytosis"/>
    <property type="evidence" value="ECO:0007669"/>
    <property type="project" value="TreeGrafter"/>
</dbReference>
<feature type="region of interest" description="Actin-binding" evidence="7">
    <location>
        <begin position="204"/>
        <end position="226"/>
    </location>
</feature>
<dbReference type="Gene3D" id="1.20.58.530">
    <property type="match status" value="1"/>
</dbReference>
<evidence type="ECO:0000256" key="2">
    <source>
        <dbReference type="ARBA" id="ARBA00022741"/>
    </source>
</evidence>
<evidence type="ECO:0000256" key="4">
    <source>
        <dbReference type="ARBA" id="ARBA00023123"/>
    </source>
</evidence>
<dbReference type="InterPro" id="IPR036961">
    <property type="entry name" value="Kinesin_motor_dom_sf"/>
</dbReference>
<dbReference type="Pfam" id="PF06017">
    <property type="entry name" value="Myosin_TH1"/>
    <property type="match status" value="1"/>
</dbReference>
<accession>A0A7D9ET29</accession>
<comment type="caution">
    <text evidence="7">Lacks conserved residue(s) required for the propagation of feature annotation.</text>
</comment>
<dbReference type="InterPro" id="IPR027417">
    <property type="entry name" value="P-loop_NTPase"/>
</dbReference>
<dbReference type="GO" id="GO:0005886">
    <property type="term" value="C:plasma membrane"/>
    <property type="evidence" value="ECO:0007669"/>
    <property type="project" value="TreeGrafter"/>
</dbReference>
<dbReference type="Pfam" id="PF00612">
    <property type="entry name" value="IQ"/>
    <property type="match status" value="2"/>
</dbReference>
<dbReference type="GO" id="GO:0000146">
    <property type="term" value="F:microfilament motor activity"/>
    <property type="evidence" value="ECO:0007669"/>
    <property type="project" value="TreeGrafter"/>
</dbReference>
<feature type="non-terminal residue" evidence="8">
    <location>
        <position position="1"/>
    </location>
</feature>
<dbReference type="InterPro" id="IPR001609">
    <property type="entry name" value="Myosin_head_motor_dom-like"/>
</dbReference>
<dbReference type="PRINTS" id="PR00193">
    <property type="entry name" value="MYOSINHEAVY"/>
</dbReference>
<dbReference type="GO" id="GO:0005524">
    <property type="term" value="F:ATP binding"/>
    <property type="evidence" value="ECO:0007669"/>
    <property type="project" value="UniProtKB-KW"/>
</dbReference>
<dbReference type="EMBL" id="CACRXK020009195">
    <property type="protein sequence ID" value="CAB4016631.1"/>
    <property type="molecule type" value="Genomic_DNA"/>
</dbReference>